<organism evidence="2 3">
    <name type="scientific">Collybiopsis confluens</name>
    <dbReference type="NCBI Taxonomy" id="2823264"/>
    <lineage>
        <taxon>Eukaryota</taxon>
        <taxon>Fungi</taxon>
        <taxon>Dikarya</taxon>
        <taxon>Basidiomycota</taxon>
        <taxon>Agaricomycotina</taxon>
        <taxon>Agaricomycetes</taxon>
        <taxon>Agaricomycetidae</taxon>
        <taxon>Agaricales</taxon>
        <taxon>Marasmiineae</taxon>
        <taxon>Omphalotaceae</taxon>
        <taxon>Collybiopsis</taxon>
    </lineage>
</organism>
<protein>
    <submittedName>
        <fullName evidence="2">Uncharacterized protein</fullName>
    </submittedName>
</protein>
<evidence type="ECO:0000256" key="1">
    <source>
        <dbReference type="SAM" id="MobiDB-lite"/>
    </source>
</evidence>
<evidence type="ECO:0000313" key="2">
    <source>
        <dbReference type="EMBL" id="KAF5392974.1"/>
    </source>
</evidence>
<sequence length="389" mass="41379">MAPSTRSQSANNTPVKSLDPIVAKNDSPASSSPHTRRCTKCNRPRFGHPRSGCPFVSSDAGENSTHFTTALGSMTISTRGGDDDDDNEDDIPPETPVRRKGRRSLGPVSPSLPADFKPEDTKQVIRARRKSERDAAALTLNQSLPSLTESEMAALLFPYDNDVSEDGRGGGGREDVEANKGVHWKERIELLSVGGTISTREFEKGRAKMPGTLVTPWSSFNASLTGDDRKMDLFGADGLSRPSYSSSSTSSTSTATSGGRDNTISVEVVSPSSSTGSRPLARSMSMEERAGFIEHLEAISTAKAYVITDADAVQLQGWTPRGLHSKILKVGDGSQGENVLVVGRDKEKTESLFRELNAGKQKAQGVGMKTAMGGAVIGAVATWTGLAFS</sequence>
<feature type="compositionally biased region" description="Basic residues" evidence="1">
    <location>
        <begin position="34"/>
        <end position="48"/>
    </location>
</feature>
<dbReference type="EMBL" id="JAACJN010000003">
    <property type="protein sequence ID" value="KAF5392974.1"/>
    <property type="molecule type" value="Genomic_DNA"/>
</dbReference>
<accession>A0A8H5I0T1</accession>
<dbReference type="AlphaFoldDB" id="A0A8H5I0T1"/>
<feature type="compositionally biased region" description="Polar residues" evidence="1">
    <location>
        <begin position="1"/>
        <end position="15"/>
    </location>
</feature>
<feature type="compositionally biased region" description="Low complexity" evidence="1">
    <location>
        <begin position="243"/>
        <end position="257"/>
    </location>
</feature>
<gene>
    <name evidence="2" type="ORF">D9757_001140</name>
</gene>
<dbReference type="Proteomes" id="UP000518752">
    <property type="component" value="Unassembled WGS sequence"/>
</dbReference>
<comment type="caution">
    <text evidence="2">The sequence shown here is derived from an EMBL/GenBank/DDBJ whole genome shotgun (WGS) entry which is preliminary data.</text>
</comment>
<reference evidence="2 3" key="1">
    <citation type="journal article" date="2020" name="ISME J.">
        <title>Uncovering the hidden diversity of litter-decomposition mechanisms in mushroom-forming fungi.</title>
        <authorList>
            <person name="Floudas D."/>
            <person name="Bentzer J."/>
            <person name="Ahren D."/>
            <person name="Johansson T."/>
            <person name="Persson P."/>
            <person name="Tunlid A."/>
        </authorList>
    </citation>
    <scope>NUCLEOTIDE SEQUENCE [LARGE SCALE GENOMIC DNA]</scope>
    <source>
        <strain evidence="2 3">CBS 406.79</strain>
    </source>
</reference>
<name>A0A8H5I0T1_9AGAR</name>
<dbReference type="OrthoDB" id="3263613at2759"/>
<feature type="compositionally biased region" description="Polar residues" evidence="1">
    <location>
        <begin position="259"/>
        <end position="277"/>
    </location>
</feature>
<evidence type="ECO:0000313" key="3">
    <source>
        <dbReference type="Proteomes" id="UP000518752"/>
    </source>
</evidence>
<feature type="region of interest" description="Disordered" evidence="1">
    <location>
        <begin position="1"/>
        <end position="120"/>
    </location>
</feature>
<keyword evidence="3" id="KW-1185">Reference proteome</keyword>
<feature type="compositionally biased region" description="Polar residues" evidence="1">
    <location>
        <begin position="60"/>
        <end position="78"/>
    </location>
</feature>
<feature type="region of interest" description="Disordered" evidence="1">
    <location>
        <begin position="240"/>
        <end position="281"/>
    </location>
</feature>
<feature type="compositionally biased region" description="Acidic residues" evidence="1">
    <location>
        <begin position="82"/>
        <end position="92"/>
    </location>
</feature>
<proteinExistence type="predicted"/>